<dbReference type="GO" id="GO:0005524">
    <property type="term" value="F:ATP binding"/>
    <property type="evidence" value="ECO:0007669"/>
    <property type="project" value="InterPro"/>
</dbReference>
<dbReference type="PRINTS" id="PR00109">
    <property type="entry name" value="TYRKINASE"/>
</dbReference>
<accession>A0A2P4PN64</accession>
<dbReference type="AlphaFoldDB" id="A0A2P4PN64"/>
<protein>
    <submittedName>
        <fullName evidence="2">Kinase-like domain-containing protein</fullName>
    </submittedName>
</protein>
<feature type="domain" description="Protein kinase" evidence="1">
    <location>
        <begin position="1"/>
        <end position="189"/>
    </location>
</feature>
<dbReference type="VEuPathDB" id="FungiDB:RhiirFUN_007078"/>
<dbReference type="Proteomes" id="UP000018888">
    <property type="component" value="Unassembled WGS sequence"/>
</dbReference>
<evidence type="ECO:0000313" key="2">
    <source>
        <dbReference type="EMBL" id="POG66832.1"/>
    </source>
</evidence>
<dbReference type="GO" id="GO:0007165">
    <property type="term" value="P:signal transduction"/>
    <property type="evidence" value="ECO:0007669"/>
    <property type="project" value="TreeGrafter"/>
</dbReference>
<proteinExistence type="predicted"/>
<dbReference type="InterPro" id="IPR011009">
    <property type="entry name" value="Kinase-like_dom_sf"/>
</dbReference>
<sequence>MIITNYYKSGDLTHYISKDFLNISWRIKLIKLRGMIKGLEILHKENIVHQDYHSGNIFVRNSNNDYFLASVVTGDFGISKSAIETSDDDNEVYGIIPYVAPEVFQGQKYTKSSDIYSFGMIMWELMTGRRPFWDRSHDTDLIIEICDGLRPPIVTNTPEGYIELMQKCWHSDPNERPSASDITKKFVYYSSNSAVYKERDNPTKIISSPDIGPVTTNNPGAIYKSRPLSTMIKSANFTRSLRLKSLGFDKRKFNNNLIENNNNNKDKIHKRLKYCEEQNDDYLTQELEFDINCNTNSNKSEDNDYITSELNFDI</sequence>
<keyword evidence="3" id="KW-1185">Reference proteome</keyword>
<dbReference type="Gene3D" id="1.10.510.10">
    <property type="entry name" value="Transferase(Phosphotransferase) domain 1"/>
    <property type="match status" value="1"/>
</dbReference>
<evidence type="ECO:0000313" key="3">
    <source>
        <dbReference type="Proteomes" id="UP000018888"/>
    </source>
</evidence>
<dbReference type="Pfam" id="PF07714">
    <property type="entry name" value="PK_Tyr_Ser-Thr"/>
    <property type="match status" value="1"/>
</dbReference>
<evidence type="ECO:0000259" key="1">
    <source>
        <dbReference type="PROSITE" id="PS50011"/>
    </source>
</evidence>
<dbReference type="PROSITE" id="PS50011">
    <property type="entry name" value="PROTEIN_KINASE_DOM"/>
    <property type="match status" value="1"/>
</dbReference>
<name>A0A2P4PN64_RHIID</name>
<reference evidence="2 3" key="1">
    <citation type="journal article" date="2013" name="Proc. Natl. Acad. Sci. U.S.A.">
        <title>Genome of an arbuscular mycorrhizal fungus provides insight into the oldest plant symbiosis.</title>
        <authorList>
            <person name="Tisserant E."/>
            <person name="Malbreil M."/>
            <person name="Kuo A."/>
            <person name="Kohler A."/>
            <person name="Symeonidi A."/>
            <person name="Balestrini R."/>
            <person name="Charron P."/>
            <person name="Duensing N."/>
            <person name="Frei Dit Frey N."/>
            <person name="Gianinazzi-Pearson V."/>
            <person name="Gilbert L.B."/>
            <person name="Handa Y."/>
            <person name="Herr J.R."/>
            <person name="Hijri M."/>
            <person name="Koul R."/>
            <person name="Kawaguchi M."/>
            <person name="Krajinski F."/>
            <person name="Lammers P.J."/>
            <person name="Masclaux F.G."/>
            <person name="Murat C."/>
            <person name="Morin E."/>
            <person name="Ndikumana S."/>
            <person name="Pagni M."/>
            <person name="Petitpierre D."/>
            <person name="Requena N."/>
            <person name="Rosikiewicz P."/>
            <person name="Riley R."/>
            <person name="Saito K."/>
            <person name="San Clemente H."/>
            <person name="Shapiro H."/>
            <person name="van Tuinen D."/>
            <person name="Becard G."/>
            <person name="Bonfante P."/>
            <person name="Paszkowski U."/>
            <person name="Shachar-Hill Y.Y."/>
            <person name="Tuskan G.A."/>
            <person name="Young P.W."/>
            <person name="Sanders I.R."/>
            <person name="Henrissat B."/>
            <person name="Rensing S.A."/>
            <person name="Grigoriev I.V."/>
            <person name="Corradi N."/>
            <person name="Roux C."/>
            <person name="Martin F."/>
        </authorList>
    </citation>
    <scope>NUCLEOTIDE SEQUENCE [LARGE SCALE GENOMIC DNA]</scope>
    <source>
        <strain evidence="2 3">DAOM 197198</strain>
    </source>
</reference>
<dbReference type="SUPFAM" id="SSF56112">
    <property type="entry name" value="Protein kinase-like (PK-like)"/>
    <property type="match status" value="1"/>
</dbReference>
<dbReference type="InterPro" id="IPR050167">
    <property type="entry name" value="Ser_Thr_protein_kinase"/>
</dbReference>
<dbReference type="PANTHER" id="PTHR23257:SF963">
    <property type="entry name" value="AT08303P"/>
    <property type="match status" value="1"/>
</dbReference>
<gene>
    <name evidence="2" type="ORF">GLOIN_2v1755257</name>
</gene>
<dbReference type="GO" id="GO:0005737">
    <property type="term" value="C:cytoplasm"/>
    <property type="evidence" value="ECO:0007669"/>
    <property type="project" value="TreeGrafter"/>
</dbReference>
<dbReference type="GO" id="GO:0004672">
    <property type="term" value="F:protein kinase activity"/>
    <property type="evidence" value="ECO:0007669"/>
    <property type="project" value="InterPro"/>
</dbReference>
<dbReference type="InterPro" id="IPR001245">
    <property type="entry name" value="Ser-Thr/Tyr_kinase_cat_dom"/>
</dbReference>
<dbReference type="EMBL" id="AUPC02000183">
    <property type="protein sequence ID" value="POG66832.1"/>
    <property type="molecule type" value="Genomic_DNA"/>
</dbReference>
<organism evidence="2 3">
    <name type="scientific">Rhizophagus irregularis (strain DAOM 181602 / DAOM 197198 / MUCL 43194)</name>
    <name type="common">Arbuscular mycorrhizal fungus</name>
    <name type="synonym">Glomus intraradices</name>
    <dbReference type="NCBI Taxonomy" id="747089"/>
    <lineage>
        <taxon>Eukaryota</taxon>
        <taxon>Fungi</taxon>
        <taxon>Fungi incertae sedis</taxon>
        <taxon>Mucoromycota</taxon>
        <taxon>Glomeromycotina</taxon>
        <taxon>Glomeromycetes</taxon>
        <taxon>Glomerales</taxon>
        <taxon>Glomeraceae</taxon>
        <taxon>Rhizophagus</taxon>
    </lineage>
</organism>
<reference evidence="2 3" key="2">
    <citation type="journal article" date="2018" name="New Phytol.">
        <title>High intraspecific genome diversity in the model arbuscular mycorrhizal symbiont Rhizophagus irregularis.</title>
        <authorList>
            <person name="Chen E.C.H."/>
            <person name="Morin E."/>
            <person name="Beaudet D."/>
            <person name="Noel J."/>
            <person name="Yildirir G."/>
            <person name="Ndikumana S."/>
            <person name="Charron P."/>
            <person name="St-Onge C."/>
            <person name="Giorgi J."/>
            <person name="Kruger M."/>
            <person name="Marton T."/>
            <person name="Ropars J."/>
            <person name="Grigoriev I.V."/>
            <person name="Hainaut M."/>
            <person name="Henrissat B."/>
            <person name="Roux C."/>
            <person name="Martin F."/>
            <person name="Corradi N."/>
        </authorList>
    </citation>
    <scope>NUCLEOTIDE SEQUENCE [LARGE SCALE GENOMIC DNA]</scope>
    <source>
        <strain evidence="2 3">DAOM 197198</strain>
    </source>
</reference>
<dbReference type="InterPro" id="IPR000719">
    <property type="entry name" value="Prot_kinase_dom"/>
</dbReference>
<dbReference type="PANTHER" id="PTHR23257">
    <property type="entry name" value="SERINE-THREONINE PROTEIN KINASE"/>
    <property type="match status" value="1"/>
</dbReference>
<comment type="caution">
    <text evidence="2">The sequence shown here is derived from an EMBL/GenBank/DDBJ whole genome shotgun (WGS) entry which is preliminary data.</text>
</comment>